<feature type="compositionally biased region" description="Polar residues" evidence="1">
    <location>
        <begin position="513"/>
        <end position="525"/>
    </location>
</feature>
<feature type="compositionally biased region" description="Polar residues" evidence="1">
    <location>
        <begin position="205"/>
        <end position="218"/>
    </location>
</feature>
<dbReference type="EnsemblFungi" id="EJT81415">
    <property type="protein sequence ID" value="EJT81415"/>
    <property type="gene ID" value="GGTG_01395"/>
</dbReference>
<dbReference type="GeneID" id="20341853"/>
<reference evidence="4" key="1">
    <citation type="submission" date="2010-07" db="EMBL/GenBank/DDBJ databases">
        <title>The genome sequence of Gaeumannomyces graminis var. tritici strain R3-111a-1.</title>
        <authorList>
            <consortium name="The Broad Institute Genome Sequencing Platform"/>
            <person name="Ma L.-J."/>
            <person name="Dead R."/>
            <person name="Young S."/>
            <person name="Zeng Q."/>
            <person name="Koehrsen M."/>
            <person name="Alvarado L."/>
            <person name="Berlin A."/>
            <person name="Chapman S.B."/>
            <person name="Chen Z."/>
            <person name="Freedman E."/>
            <person name="Gellesch M."/>
            <person name="Goldberg J."/>
            <person name="Griggs A."/>
            <person name="Gujja S."/>
            <person name="Heilman E.R."/>
            <person name="Heiman D."/>
            <person name="Hepburn T."/>
            <person name="Howarth C."/>
            <person name="Jen D."/>
            <person name="Larson L."/>
            <person name="Mehta T."/>
            <person name="Neiman D."/>
            <person name="Pearson M."/>
            <person name="Roberts A."/>
            <person name="Saif S."/>
            <person name="Shea T."/>
            <person name="Shenoy N."/>
            <person name="Sisk P."/>
            <person name="Stolte C."/>
            <person name="Sykes S."/>
            <person name="Walk T."/>
            <person name="White J."/>
            <person name="Yandava C."/>
            <person name="Haas B."/>
            <person name="Nusbaum C."/>
            <person name="Birren B."/>
        </authorList>
    </citation>
    <scope>NUCLEOTIDE SEQUENCE [LARGE SCALE GENOMIC DNA]</scope>
    <source>
        <strain evidence="4">R3-111a-1</strain>
    </source>
</reference>
<feature type="region of interest" description="Disordered" evidence="1">
    <location>
        <begin position="1"/>
        <end position="137"/>
    </location>
</feature>
<reference evidence="2" key="3">
    <citation type="submission" date="2010-09" db="EMBL/GenBank/DDBJ databases">
        <title>Annotation of Gaeumannomyces graminis var. tritici R3-111a-1.</title>
        <authorList>
            <consortium name="The Broad Institute Genome Sequencing Platform"/>
            <person name="Ma L.-J."/>
            <person name="Dead R."/>
            <person name="Young S.K."/>
            <person name="Zeng Q."/>
            <person name="Gargeya S."/>
            <person name="Fitzgerald M."/>
            <person name="Haas B."/>
            <person name="Abouelleil A."/>
            <person name="Alvarado L."/>
            <person name="Arachchi H.M."/>
            <person name="Berlin A."/>
            <person name="Brown A."/>
            <person name="Chapman S.B."/>
            <person name="Chen Z."/>
            <person name="Dunbar C."/>
            <person name="Freedman E."/>
            <person name="Gearin G."/>
            <person name="Gellesch M."/>
            <person name="Goldberg J."/>
            <person name="Griggs A."/>
            <person name="Gujja S."/>
            <person name="Heiman D."/>
            <person name="Howarth C."/>
            <person name="Larson L."/>
            <person name="Lui A."/>
            <person name="MacDonald P.J.P."/>
            <person name="Mehta T."/>
            <person name="Montmayeur A."/>
            <person name="Murphy C."/>
            <person name="Neiman D."/>
            <person name="Pearson M."/>
            <person name="Priest M."/>
            <person name="Roberts A."/>
            <person name="Saif S."/>
            <person name="Shea T."/>
            <person name="Shenoy N."/>
            <person name="Sisk P."/>
            <person name="Stolte C."/>
            <person name="Sykes S."/>
            <person name="Yandava C."/>
            <person name="Wortman J."/>
            <person name="Nusbaum C."/>
            <person name="Birren B."/>
        </authorList>
    </citation>
    <scope>NUCLEOTIDE SEQUENCE</scope>
    <source>
        <strain evidence="2">R3-111a-1</strain>
    </source>
</reference>
<evidence type="ECO:0000313" key="2">
    <source>
        <dbReference type="EMBL" id="EJT81415.1"/>
    </source>
</evidence>
<feature type="compositionally biased region" description="Acidic residues" evidence="1">
    <location>
        <begin position="250"/>
        <end position="272"/>
    </location>
</feature>
<gene>
    <name evidence="3" type="primary">20341853</name>
    <name evidence="2" type="ORF">GGTG_01395</name>
</gene>
<dbReference type="Proteomes" id="UP000006039">
    <property type="component" value="Unassembled WGS sequence"/>
</dbReference>
<accession>J3NJG3</accession>
<dbReference type="AlphaFoldDB" id="J3NJG3"/>
<sequence length="630" mass="67393">MPRPLRSRVAPAKPAPTAEAERAPSAKLRAGPAWDKGSASSSEMSDIYGAAQRQPQPEPAAKPRADTQQTVALTDSKRRRDTAMSRLDDLTTSSTLEQQPRPQSRGRRASRLSARGGRGASATRETQKRHRADVSGLDIMDDSELFGDLDLDADIDSSSVEGETTAPGYRSADTSSFNIAMFKRGRSRQSSVVGRDDAPIRPSSRGPNTPGFSSTFNLGTFKRRPREHSILGTGRKERAEHTDTEPAPAGDDDAAVDSELESDLELPDIEDESPSRRRTRSSAAAAVVVARDSLPRMDPSPAGVSRKRKSTDAQEGSSKRPALTSGDDVQQSIESESELSPPPLSDSASTPPHIPPTCDDDEDVMAPPASSSVHSNSSPGLWPPLRGIAASRARRGRSKNRRRTPSPVDDDADSDISSPPSLTHSPNYTSARNKGKGRAATAAPRRRSPEKLTTAELTSMLPRRRRRAASNAPEDDEHEMNALAVARGADELAFGGGSRVTRSSKRPTRPLAESNSTSAPKSPNATRGGGSRKGNRRTYGSRGGLAAGSDKENQSAAAVTGEEENTVTVADESSEAVLDDTFDDTADTVVPPPDLGEELKNAAKKFKEVDKWELEYEEITEPSSPGIDAR</sequence>
<feature type="compositionally biased region" description="Acidic residues" evidence="1">
    <location>
        <begin position="572"/>
        <end position="586"/>
    </location>
</feature>
<dbReference type="eggNOG" id="ENOG502SVPD">
    <property type="taxonomic scope" value="Eukaryota"/>
</dbReference>
<feature type="compositionally biased region" description="Basic and acidic residues" evidence="1">
    <location>
        <begin position="234"/>
        <end position="244"/>
    </location>
</feature>
<dbReference type="OrthoDB" id="5423493at2759"/>
<dbReference type="STRING" id="644352.J3NJG3"/>
<organism evidence="2">
    <name type="scientific">Gaeumannomyces tritici (strain R3-111a-1)</name>
    <name type="common">Wheat and barley take-all root rot fungus</name>
    <name type="synonym">Gaeumannomyces graminis var. tritici</name>
    <dbReference type="NCBI Taxonomy" id="644352"/>
    <lineage>
        <taxon>Eukaryota</taxon>
        <taxon>Fungi</taxon>
        <taxon>Dikarya</taxon>
        <taxon>Ascomycota</taxon>
        <taxon>Pezizomycotina</taxon>
        <taxon>Sordariomycetes</taxon>
        <taxon>Sordariomycetidae</taxon>
        <taxon>Magnaporthales</taxon>
        <taxon>Magnaporthaceae</taxon>
        <taxon>Gaeumannomyces</taxon>
    </lineage>
</organism>
<proteinExistence type="predicted"/>
<evidence type="ECO:0000313" key="4">
    <source>
        <dbReference type="Proteomes" id="UP000006039"/>
    </source>
</evidence>
<name>J3NJG3_GAET3</name>
<dbReference type="RefSeq" id="XP_009217424.1">
    <property type="nucleotide sequence ID" value="XM_009219160.1"/>
</dbReference>
<feature type="compositionally biased region" description="Basic and acidic residues" evidence="1">
    <location>
        <begin position="75"/>
        <end position="89"/>
    </location>
</feature>
<feature type="compositionally biased region" description="Basic residues" evidence="1">
    <location>
        <begin position="392"/>
        <end position="404"/>
    </location>
</feature>
<dbReference type="EMBL" id="GL385395">
    <property type="protein sequence ID" value="EJT81415.1"/>
    <property type="molecule type" value="Genomic_DNA"/>
</dbReference>
<reference evidence="3" key="4">
    <citation type="journal article" date="2015" name="G3 (Bethesda)">
        <title>Genome sequences of three phytopathogenic species of the Magnaporthaceae family of fungi.</title>
        <authorList>
            <person name="Okagaki L.H."/>
            <person name="Nunes C.C."/>
            <person name="Sailsbery J."/>
            <person name="Clay B."/>
            <person name="Brown D."/>
            <person name="John T."/>
            <person name="Oh Y."/>
            <person name="Young N."/>
            <person name="Fitzgerald M."/>
            <person name="Haas B.J."/>
            <person name="Zeng Q."/>
            <person name="Young S."/>
            <person name="Adiconis X."/>
            <person name="Fan L."/>
            <person name="Levin J.Z."/>
            <person name="Mitchell T.K."/>
            <person name="Okubara P.A."/>
            <person name="Farman M.L."/>
            <person name="Kohn L.M."/>
            <person name="Birren B."/>
            <person name="Ma L.-J."/>
            <person name="Dean R.A."/>
        </authorList>
    </citation>
    <scope>NUCLEOTIDE SEQUENCE</scope>
    <source>
        <strain evidence="3">R3-111a-1</strain>
    </source>
</reference>
<reference evidence="2" key="2">
    <citation type="submission" date="2010-07" db="EMBL/GenBank/DDBJ databases">
        <authorList>
            <consortium name="The Broad Institute Genome Sequencing Platform"/>
            <consortium name="Broad Institute Genome Sequencing Center for Infectious Disease"/>
            <person name="Ma L.-J."/>
            <person name="Dead R."/>
            <person name="Young S."/>
            <person name="Zeng Q."/>
            <person name="Koehrsen M."/>
            <person name="Alvarado L."/>
            <person name="Berlin A."/>
            <person name="Chapman S.B."/>
            <person name="Chen Z."/>
            <person name="Freedman E."/>
            <person name="Gellesch M."/>
            <person name="Goldberg J."/>
            <person name="Griggs A."/>
            <person name="Gujja S."/>
            <person name="Heilman E.R."/>
            <person name="Heiman D."/>
            <person name="Hepburn T."/>
            <person name="Howarth C."/>
            <person name="Jen D."/>
            <person name="Larson L."/>
            <person name="Mehta T."/>
            <person name="Neiman D."/>
            <person name="Pearson M."/>
            <person name="Roberts A."/>
            <person name="Saif S."/>
            <person name="Shea T."/>
            <person name="Shenoy N."/>
            <person name="Sisk P."/>
            <person name="Stolte C."/>
            <person name="Sykes S."/>
            <person name="Walk T."/>
            <person name="White J."/>
            <person name="Yandava C."/>
            <person name="Haas B."/>
            <person name="Nusbaum C."/>
            <person name="Birren B."/>
        </authorList>
    </citation>
    <scope>NUCLEOTIDE SEQUENCE</scope>
    <source>
        <strain evidence="2">R3-111a-1</strain>
    </source>
</reference>
<feature type="region of interest" description="Disordered" evidence="1">
    <location>
        <begin position="182"/>
        <end position="596"/>
    </location>
</feature>
<evidence type="ECO:0000256" key="1">
    <source>
        <dbReference type="SAM" id="MobiDB-lite"/>
    </source>
</evidence>
<reference evidence="3" key="5">
    <citation type="submission" date="2018-04" db="UniProtKB">
        <authorList>
            <consortium name="EnsemblFungi"/>
        </authorList>
    </citation>
    <scope>IDENTIFICATION</scope>
    <source>
        <strain evidence="3">R3-111a-1</strain>
    </source>
</reference>
<evidence type="ECO:0000313" key="3">
    <source>
        <dbReference type="EnsemblFungi" id="EJT81415"/>
    </source>
</evidence>
<feature type="compositionally biased region" description="Polar residues" evidence="1">
    <location>
        <begin position="422"/>
        <end position="432"/>
    </location>
</feature>
<feature type="compositionally biased region" description="Low complexity" evidence="1">
    <location>
        <begin position="281"/>
        <end position="291"/>
    </location>
</feature>
<dbReference type="HOGENOM" id="CLU_022039_0_0_1"/>
<feature type="compositionally biased region" description="Polar residues" evidence="1">
    <location>
        <begin position="90"/>
        <end position="102"/>
    </location>
</feature>
<dbReference type="VEuPathDB" id="FungiDB:GGTG_01395"/>
<keyword evidence="4" id="KW-1185">Reference proteome</keyword>
<protein>
    <submittedName>
        <fullName evidence="2 3">Uncharacterized protein</fullName>
    </submittedName>
</protein>